<keyword evidence="3" id="KW-1185">Reference proteome</keyword>
<dbReference type="EMBL" id="JARBHB010000001">
    <property type="protein sequence ID" value="KAJ8895202.1"/>
    <property type="molecule type" value="Genomic_DNA"/>
</dbReference>
<sequence length="534" mass="59946">MQCASVVNLQIATADRRSRHGYEVLVVQRCRVDRSPGALSWPGSMDFRKWESCRTMPLVGGFSRGSPVSPTPSFRRRSMFTSITPIDSEDLDVKSRPNPFALHAPLPNSARKLVNSHLSSVGVHAFTIARQCDRSGWPIRGESADDGDATVCDRSCSNAPATSNAPSLRSGFKELLKYIPIYATTRKYLRQPMTTRDYLKLPVNTRDYLRLPTTRDYLRQLATTCDYLPQRETTCHYKRLHATTCDNLRQPLTTREYLRLLVITYDNLRLPVTNCDYPRLTATNCDYMLSGCSAPCMRHGPSPVLEISLGLATTQRQAVLDGGRLTEFARAKYSVADDWRLRDDGENTSPEARGWFQYFIFSMVRGLWQWTLESELATRAGNAVRRHHEYSPCSSVVSCRAQQCAGMKGREKREFPEKTNRPAPARIKDETVRGATSPGNEPGSPRREASSLTTTAPFYGNKSWCCFHDIHGDSSPFLLQPFHELSNGFWPRLTSPQPPIQFVPKMFYRVEVGALGGPVQSANIVVGVPLHSSP</sequence>
<accession>A0ABQ9IEW7</accession>
<feature type="region of interest" description="Disordered" evidence="1">
    <location>
        <begin position="408"/>
        <end position="452"/>
    </location>
</feature>
<evidence type="ECO:0000313" key="2">
    <source>
        <dbReference type="EMBL" id="KAJ8895202.1"/>
    </source>
</evidence>
<evidence type="ECO:0000256" key="1">
    <source>
        <dbReference type="SAM" id="MobiDB-lite"/>
    </source>
</evidence>
<reference evidence="2 3" key="1">
    <citation type="submission" date="2023-02" db="EMBL/GenBank/DDBJ databases">
        <title>LHISI_Scaffold_Assembly.</title>
        <authorList>
            <person name="Stuart O.P."/>
            <person name="Cleave R."/>
            <person name="Magrath M.J.L."/>
            <person name="Mikheyev A.S."/>
        </authorList>
    </citation>
    <scope>NUCLEOTIDE SEQUENCE [LARGE SCALE GENOMIC DNA]</scope>
    <source>
        <strain evidence="2">Daus_M_001</strain>
        <tissue evidence="2">Leg muscle</tissue>
    </source>
</reference>
<comment type="caution">
    <text evidence="2">The sequence shown here is derived from an EMBL/GenBank/DDBJ whole genome shotgun (WGS) entry which is preliminary data.</text>
</comment>
<organism evidence="2 3">
    <name type="scientific">Dryococelus australis</name>
    <dbReference type="NCBI Taxonomy" id="614101"/>
    <lineage>
        <taxon>Eukaryota</taxon>
        <taxon>Metazoa</taxon>
        <taxon>Ecdysozoa</taxon>
        <taxon>Arthropoda</taxon>
        <taxon>Hexapoda</taxon>
        <taxon>Insecta</taxon>
        <taxon>Pterygota</taxon>
        <taxon>Neoptera</taxon>
        <taxon>Polyneoptera</taxon>
        <taxon>Phasmatodea</taxon>
        <taxon>Verophasmatodea</taxon>
        <taxon>Anareolatae</taxon>
        <taxon>Phasmatidae</taxon>
        <taxon>Eurycanthinae</taxon>
        <taxon>Dryococelus</taxon>
    </lineage>
</organism>
<feature type="compositionally biased region" description="Basic and acidic residues" evidence="1">
    <location>
        <begin position="408"/>
        <end position="432"/>
    </location>
</feature>
<evidence type="ECO:0000313" key="3">
    <source>
        <dbReference type="Proteomes" id="UP001159363"/>
    </source>
</evidence>
<proteinExistence type="predicted"/>
<name>A0ABQ9IEW7_9NEOP</name>
<dbReference type="Proteomes" id="UP001159363">
    <property type="component" value="Chromosome 1"/>
</dbReference>
<gene>
    <name evidence="2" type="ORF">PR048_000527</name>
</gene>
<protein>
    <submittedName>
        <fullName evidence="2">Uncharacterized protein</fullName>
    </submittedName>
</protein>